<feature type="region of interest" description="Disordered" evidence="1">
    <location>
        <begin position="322"/>
        <end position="434"/>
    </location>
</feature>
<dbReference type="PANTHER" id="PTHR13237:SF9">
    <property type="entry name" value="NEUROGUIDIN"/>
    <property type="match status" value="1"/>
</dbReference>
<evidence type="ECO:0000313" key="3">
    <source>
        <dbReference type="Proteomes" id="UP000019462"/>
    </source>
</evidence>
<dbReference type="OrthoDB" id="203440at2759"/>
<feature type="compositionally biased region" description="Polar residues" evidence="1">
    <location>
        <begin position="591"/>
        <end position="601"/>
    </location>
</feature>
<feature type="compositionally biased region" description="Acidic residues" evidence="1">
    <location>
        <begin position="342"/>
        <end position="351"/>
    </location>
</feature>
<name>W3VJR9_MOEAP</name>
<evidence type="ECO:0000256" key="1">
    <source>
        <dbReference type="SAM" id="MobiDB-lite"/>
    </source>
</evidence>
<dbReference type="GO" id="GO:0000462">
    <property type="term" value="P:maturation of SSU-rRNA from tricistronic rRNA transcript (SSU-rRNA, 5.8S rRNA, LSU-rRNA)"/>
    <property type="evidence" value="ECO:0007669"/>
    <property type="project" value="TreeGrafter"/>
</dbReference>
<feature type="compositionally biased region" description="Polar residues" evidence="1">
    <location>
        <begin position="561"/>
        <end position="579"/>
    </location>
</feature>
<sequence>MASARDPGCMSLAYELERILWHSGTWRMYGLGGMMCGSVGKGRATVVKLAELRRGSAKRPDASEASRAGAQTLAPVNLPSPSPACPVSPAGQHARWIAASRQPAIPKGNEKVPLAAQPMPPAPAAARRETASGMADETESSALQTTLATAILPPYLSTRSSLVSPLGPSAASMASSSTTAAHVAPNDLTKLLTTIHKSVSTLSDSVRAFEKDVSQSSSSDPTENPFAYPDGISLLTVKNEAMLDYLHHIVALSIAKISGRSLASASSASQSNASASTDLVRNMAKLRLMLEKLRPLENRLKYQMDKLLRAAADADKEVMLGRAAPASDVNGKSRSKRRTGGDDDDDASDDDLAFRPNPSAFMQDKARALSKSSKPNDHRSRSNRDSDSDSDSDDQGGKTAVYRPPKLVPMSYDPDARSNKKDPRFADKPSSITRNSALLSDLTASMSANPYEASSGGVGVGGRGRLASNTSARAKALARMDEFEEENFTRLVMSKKDARKRRRDEADVALGGAGLSSGRDGRRRIGGGMEEEFGDLLRGAGLDGRNGKKAKKAQQAYDTLRASSKAGSTLQRSKSSSAPSPVPQGAKSNKFRSQVNRQARR</sequence>
<dbReference type="InterPro" id="IPR007146">
    <property type="entry name" value="Sas10/Utp3/C1D"/>
</dbReference>
<evidence type="ECO:0000313" key="2">
    <source>
        <dbReference type="EMBL" id="ETS61740.1"/>
    </source>
</evidence>
<dbReference type="HOGENOM" id="CLU_031901_3_0_1"/>
<protein>
    <submittedName>
        <fullName evidence="2">Uncharacterized protein</fullName>
    </submittedName>
</protein>
<feature type="compositionally biased region" description="Basic and acidic residues" evidence="1">
    <location>
        <begin position="414"/>
        <end position="427"/>
    </location>
</feature>
<dbReference type="Pfam" id="PF04000">
    <property type="entry name" value="Sas10_Utp3"/>
    <property type="match status" value="1"/>
</dbReference>
<feature type="compositionally biased region" description="Basic and acidic residues" evidence="1">
    <location>
        <begin position="374"/>
        <end position="387"/>
    </location>
</feature>
<dbReference type="Proteomes" id="UP000019462">
    <property type="component" value="Unassembled WGS sequence"/>
</dbReference>
<dbReference type="PANTHER" id="PTHR13237">
    <property type="entry name" value="SOMETHING ABOUT SILENCING PROTEIN 10-RELATED"/>
    <property type="match status" value="1"/>
</dbReference>
<gene>
    <name evidence="2" type="ORF">PaG_03834</name>
</gene>
<dbReference type="GO" id="GO:0032040">
    <property type="term" value="C:small-subunit processome"/>
    <property type="evidence" value="ECO:0007669"/>
    <property type="project" value="TreeGrafter"/>
</dbReference>
<organism evidence="2 3">
    <name type="scientific">Moesziomyces aphidis</name>
    <name type="common">Pseudozyma aphidis</name>
    <dbReference type="NCBI Taxonomy" id="84754"/>
    <lineage>
        <taxon>Eukaryota</taxon>
        <taxon>Fungi</taxon>
        <taxon>Dikarya</taxon>
        <taxon>Basidiomycota</taxon>
        <taxon>Ustilaginomycotina</taxon>
        <taxon>Ustilaginomycetes</taxon>
        <taxon>Ustilaginales</taxon>
        <taxon>Ustilaginaceae</taxon>
        <taxon>Moesziomyces</taxon>
    </lineage>
</organism>
<comment type="caution">
    <text evidence="2">The sequence shown here is derived from an EMBL/GenBank/DDBJ whole genome shotgun (WGS) entry which is preliminary data.</text>
</comment>
<accession>W3VJR9</accession>
<proteinExistence type="predicted"/>
<keyword evidence="3" id="KW-1185">Reference proteome</keyword>
<reference evidence="2 3" key="1">
    <citation type="journal article" date="2014" name="Genome Announc.">
        <title>Genome sequence of the basidiomycetous fungus Pseudozyma aphidis DSM70725, an efficient producer of biosurfactant mannosylerythritol lipids.</title>
        <authorList>
            <person name="Lorenz S."/>
            <person name="Guenther M."/>
            <person name="Grumaz C."/>
            <person name="Rupp S."/>
            <person name="Zibek S."/>
            <person name="Sohn K."/>
        </authorList>
    </citation>
    <scope>NUCLEOTIDE SEQUENCE [LARGE SCALE GENOMIC DNA]</scope>
    <source>
        <strain evidence="3">ATCC 32657 / CBS 517.83 / DSM 70725 / JCM 10318 / NBRC 10182 / NRRL Y-7954 / St-0401</strain>
    </source>
</reference>
<feature type="region of interest" description="Disordered" evidence="1">
    <location>
        <begin position="496"/>
        <end position="601"/>
    </location>
</feature>
<dbReference type="AlphaFoldDB" id="W3VJR9"/>
<dbReference type="EMBL" id="AWNI01000013">
    <property type="protein sequence ID" value="ETS61740.1"/>
    <property type="molecule type" value="Genomic_DNA"/>
</dbReference>